<dbReference type="PROSITE" id="PS51898">
    <property type="entry name" value="TYR_RECOMBINASE"/>
    <property type="match status" value="1"/>
</dbReference>
<evidence type="ECO:0000256" key="1">
    <source>
        <dbReference type="ARBA" id="ARBA00022829"/>
    </source>
</evidence>
<keyword evidence="2" id="KW-0229">DNA integration</keyword>
<reference evidence="5 6" key="1">
    <citation type="submission" date="2020-01" db="EMBL/GenBank/DDBJ databases">
        <title>Draft genome assembly of Ensifer adhaerens T173.</title>
        <authorList>
            <person name="Craig J.E."/>
            <person name="Stinchcombe J.R."/>
        </authorList>
    </citation>
    <scope>NUCLEOTIDE SEQUENCE [LARGE SCALE GENOMIC DNA]</scope>
    <source>
        <strain evidence="5 6">T173</strain>
    </source>
</reference>
<feature type="domain" description="Tyr recombinase" evidence="4">
    <location>
        <begin position="99"/>
        <end position="297"/>
    </location>
</feature>
<organism evidence="5 6">
    <name type="scientific">Ensifer canadensis</name>
    <dbReference type="NCBI Taxonomy" id="555315"/>
    <lineage>
        <taxon>Bacteria</taxon>
        <taxon>Pseudomonadati</taxon>
        <taxon>Pseudomonadota</taxon>
        <taxon>Alphaproteobacteria</taxon>
        <taxon>Hyphomicrobiales</taxon>
        <taxon>Rhizobiaceae</taxon>
        <taxon>Sinorhizobium/Ensifer group</taxon>
        <taxon>Ensifer</taxon>
    </lineage>
</organism>
<gene>
    <name evidence="5" type="ORF">GFB56_37540</name>
</gene>
<dbReference type="EMBL" id="WXFA01000094">
    <property type="protein sequence ID" value="MBM3096333.1"/>
    <property type="molecule type" value="Genomic_DNA"/>
</dbReference>
<proteinExistence type="predicted"/>
<dbReference type="SUPFAM" id="SSF56349">
    <property type="entry name" value="DNA breaking-rejoining enzymes"/>
    <property type="match status" value="1"/>
</dbReference>
<evidence type="ECO:0000256" key="2">
    <source>
        <dbReference type="ARBA" id="ARBA00022908"/>
    </source>
</evidence>
<dbReference type="Pfam" id="PF00589">
    <property type="entry name" value="Phage_integrase"/>
    <property type="match status" value="1"/>
</dbReference>
<evidence type="ECO:0000313" key="5">
    <source>
        <dbReference type="EMBL" id="MBM3096333.1"/>
    </source>
</evidence>
<evidence type="ECO:0000313" key="6">
    <source>
        <dbReference type="Proteomes" id="UP000744980"/>
    </source>
</evidence>
<keyword evidence="3" id="KW-0233">DNA recombination</keyword>
<accession>A0AAW4FYI7</accession>
<dbReference type="InterPro" id="IPR050090">
    <property type="entry name" value="Tyrosine_recombinase_XerCD"/>
</dbReference>
<dbReference type="InterPro" id="IPR013762">
    <property type="entry name" value="Integrase-like_cat_sf"/>
</dbReference>
<dbReference type="InterPro" id="IPR002104">
    <property type="entry name" value="Integrase_catalytic"/>
</dbReference>
<evidence type="ECO:0000256" key="3">
    <source>
        <dbReference type="ARBA" id="ARBA00023172"/>
    </source>
</evidence>
<comment type="caution">
    <text evidence="5">The sequence shown here is derived from an EMBL/GenBank/DDBJ whole genome shotgun (WGS) entry which is preliminary data.</text>
</comment>
<dbReference type="GO" id="GO:0006310">
    <property type="term" value="P:DNA recombination"/>
    <property type="evidence" value="ECO:0007669"/>
    <property type="project" value="UniProtKB-KW"/>
</dbReference>
<dbReference type="Proteomes" id="UP000744980">
    <property type="component" value="Unassembled WGS sequence"/>
</dbReference>
<dbReference type="AlphaFoldDB" id="A0AAW4FYI7"/>
<sequence length="310" mass="34656">MQERVDAYLAERRCLGFDLSGPGAQLRSFARFAYLSGHVGPLTTEIVLAWVKGEARNATPASWARRLNVLRPFAGHEMRLDPATEFPQSSIFGRAYQRLTPHIYTGDEITALLDAARRLQPTDSIRPMTYETVLGLIAATGLRVSEALKLGDVNITDRCLTVRMTKFAKSRHVPFHASVAAALDRYFAVRVRYAPSAPDAPFFVGVSGRTPSKRQVHWTFQQLRRDVGIVARGAYDEVRIHDLRHTFICRRVQRWQAEGADIDNAIAALATYVGHAKVSDTYWYLTGIPDLMAVACSRFEAFAVEECCHG</sequence>
<dbReference type="GO" id="GO:0015074">
    <property type="term" value="P:DNA integration"/>
    <property type="evidence" value="ECO:0007669"/>
    <property type="project" value="UniProtKB-KW"/>
</dbReference>
<dbReference type="Gene3D" id="1.10.443.10">
    <property type="entry name" value="Intergrase catalytic core"/>
    <property type="match status" value="1"/>
</dbReference>
<dbReference type="GO" id="GO:0007059">
    <property type="term" value="P:chromosome segregation"/>
    <property type="evidence" value="ECO:0007669"/>
    <property type="project" value="UniProtKB-KW"/>
</dbReference>
<protein>
    <submittedName>
        <fullName evidence="5">Tyrosine-type recombinase/integrase</fullName>
    </submittedName>
</protein>
<keyword evidence="1" id="KW-0159">Chromosome partition</keyword>
<dbReference type="PANTHER" id="PTHR30349">
    <property type="entry name" value="PHAGE INTEGRASE-RELATED"/>
    <property type="match status" value="1"/>
</dbReference>
<name>A0AAW4FYI7_9HYPH</name>
<dbReference type="InterPro" id="IPR011010">
    <property type="entry name" value="DNA_brk_join_enz"/>
</dbReference>
<keyword evidence="6" id="KW-1185">Reference proteome</keyword>
<evidence type="ECO:0000259" key="4">
    <source>
        <dbReference type="PROSITE" id="PS51898"/>
    </source>
</evidence>
<dbReference type="RefSeq" id="WP_203530162.1">
    <property type="nucleotide sequence ID" value="NZ_CP083372.1"/>
</dbReference>
<dbReference type="PANTHER" id="PTHR30349:SF81">
    <property type="entry name" value="TYROSINE RECOMBINASE XERC"/>
    <property type="match status" value="1"/>
</dbReference>
<dbReference type="GO" id="GO:0003677">
    <property type="term" value="F:DNA binding"/>
    <property type="evidence" value="ECO:0007669"/>
    <property type="project" value="InterPro"/>
</dbReference>